<feature type="coiled-coil region" evidence="1">
    <location>
        <begin position="29"/>
        <end position="81"/>
    </location>
</feature>
<reference evidence="2" key="1">
    <citation type="journal article" date="2021" name="Proc. Natl. Acad. Sci. U.S.A.">
        <title>A Catalog of Tens of Thousands of Viruses from Human Metagenomes Reveals Hidden Associations with Chronic Diseases.</title>
        <authorList>
            <person name="Tisza M.J."/>
            <person name="Buck C.B."/>
        </authorList>
    </citation>
    <scope>NUCLEOTIDE SEQUENCE</scope>
    <source>
        <strain evidence="2">CtnR613</strain>
    </source>
</reference>
<organism evidence="2">
    <name type="scientific">Siphoviridae sp. ctnR613</name>
    <dbReference type="NCBI Taxonomy" id="2827939"/>
    <lineage>
        <taxon>Viruses</taxon>
        <taxon>Duplodnaviria</taxon>
        <taxon>Heunggongvirae</taxon>
        <taxon>Uroviricota</taxon>
        <taxon>Caudoviricetes</taxon>
    </lineage>
</organism>
<proteinExistence type="predicted"/>
<sequence length="145" mass="17600">MLKKIKEFRRLKKDFAILQRQNDYLYFEVSKLYELLDKKDLEINEKEKNIERELNRKEKEIERIQSELNKYKKAEKLKKQNYTHKVVFKEKAYKTRYVTEEQFNEIKQVLSTTNNELYVDVAGELFKIKDIEIVTTLENKGVQNG</sequence>
<keyword evidence="1" id="KW-0175">Coiled coil</keyword>
<dbReference type="EMBL" id="BK032640">
    <property type="protein sequence ID" value="DAF52651.1"/>
    <property type="molecule type" value="Genomic_DNA"/>
</dbReference>
<accession>A0A8S5SPC2</accession>
<protein>
    <submittedName>
        <fullName evidence="2">Uncharacterized protein</fullName>
    </submittedName>
</protein>
<evidence type="ECO:0000313" key="2">
    <source>
        <dbReference type="EMBL" id="DAF52651.1"/>
    </source>
</evidence>
<evidence type="ECO:0000256" key="1">
    <source>
        <dbReference type="SAM" id="Coils"/>
    </source>
</evidence>
<name>A0A8S5SPC2_9CAUD</name>